<evidence type="ECO:0000256" key="1">
    <source>
        <dbReference type="ARBA" id="ARBA00007074"/>
    </source>
</evidence>
<dbReference type="GO" id="GO:0006508">
    <property type="term" value="P:proteolysis"/>
    <property type="evidence" value="ECO:0007669"/>
    <property type="project" value="UniProtKB-KW"/>
</dbReference>
<comment type="similarity">
    <text evidence="1">Belongs to the peptidase C40 family.</text>
</comment>
<dbReference type="SUPFAM" id="SSF54001">
    <property type="entry name" value="Cysteine proteinases"/>
    <property type="match status" value="1"/>
</dbReference>
<evidence type="ECO:0000256" key="2">
    <source>
        <dbReference type="ARBA" id="ARBA00022670"/>
    </source>
</evidence>
<reference evidence="8" key="1">
    <citation type="submission" date="2015-02" db="EMBL/GenBank/DDBJ databases">
        <title>Draft Genome of Frankia sp. CpI1-S.</title>
        <authorList>
            <person name="Oshone R.T."/>
            <person name="Ngom M."/>
            <person name="Ghodhbane-Gtari F."/>
            <person name="Gtari M."/>
            <person name="Morris K."/>
            <person name="Thomas K."/>
            <person name="Sen A."/>
            <person name="Tisa L.S."/>
        </authorList>
    </citation>
    <scope>NUCLEOTIDE SEQUENCE [LARGE SCALE GENOMIC DNA]</scope>
    <source>
        <strain evidence="8">CpI1-S</strain>
    </source>
</reference>
<dbReference type="AlphaFoldDB" id="A0A0D8B7S6"/>
<reference evidence="7 8" key="2">
    <citation type="journal article" date="2016" name="Genome Announc.">
        <title>Permanent Draft Genome Sequences for Two Variants of Frankia sp. Strain CpI1, the First Frankia Strain Isolated from Root Nodules of Comptonia peregrina.</title>
        <authorList>
            <person name="Oshone R."/>
            <person name="Hurst S.G.IV."/>
            <person name="Abebe-Akele F."/>
            <person name="Simpson S."/>
            <person name="Morris K."/>
            <person name="Thomas W.K."/>
            <person name="Tisa L.S."/>
        </authorList>
    </citation>
    <scope>NUCLEOTIDE SEQUENCE [LARGE SCALE GENOMIC DNA]</scope>
    <source>
        <strain evidence="8">CpI1-S</strain>
    </source>
</reference>
<keyword evidence="4" id="KW-0788">Thiol protease</keyword>
<keyword evidence="2" id="KW-0645">Protease</keyword>
<name>A0A0D8B7S6_9ACTN</name>
<organism evidence="7 8">
    <name type="scientific">Frankia torreyi</name>
    <dbReference type="NCBI Taxonomy" id="1856"/>
    <lineage>
        <taxon>Bacteria</taxon>
        <taxon>Bacillati</taxon>
        <taxon>Actinomycetota</taxon>
        <taxon>Actinomycetes</taxon>
        <taxon>Frankiales</taxon>
        <taxon>Frankiaceae</taxon>
        <taxon>Frankia</taxon>
    </lineage>
</organism>
<dbReference type="InterPro" id="IPR000064">
    <property type="entry name" value="NLP_P60_dom"/>
</dbReference>
<feature type="domain" description="NlpC/P60" evidence="6">
    <location>
        <begin position="255"/>
        <end position="370"/>
    </location>
</feature>
<evidence type="ECO:0000256" key="4">
    <source>
        <dbReference type="ARBA" id="ARBA00022807"/>
    </source>
</evidence>
<dbReference type="Gene3D" id="3.90.1720.10">
    <property type="entry name" value="endopeptidase domain like (from Nostoc punctiforme)"/>
    <property type="match status" value="1"/>
</dbReference>
<dbReference type="InterPro" id="IPR038765">
    <property type="entry name" value="Papain-like_cys_pep_sf"/>
</dbReference>
<dbReference type="PROSITE" id="PS51935">
    <property type="entry name" value="NLPC_P60"/>
    <property type="match status" value="1"/>
</dbReference>
<sequence length="370" mass="38207">MSAQSVQLDEDSRVAGRGRHRAQSVPPVARSRARARAFAAMTTGTVAVSGVALAGCATDVHADTALEESPNTAPITLAAQIGSQAALGGSIAAAAVSEHSSSGITLGATHGLDAPPLAGKVQVGLRVTNPDVTVNADEPVDIGFSLYNEATHEPLANQLVKVQVKLPTGWATFKHLQTNAQGYASYTARVLTTTNVTAIFDGTDALQSAHSVNDATLNVRPQRAPQLAGLSSRLGSLAGGVSVGSTQVSVPVPSSSIGAKAVYLASLQAGKPYVYGADGPSSFDCSGLVQYVFKQLGKSLPRTTDAQFAATTRVSQYNKQPGDLIFLGSPGDIYHVGIYAGDGKMWVAPHTGSVVKLQSIYTTSYYVGRV</sequence>
<evidence type="ECO:0000256" key="3">
    <source>
        <dbReference type="ARBA" id="ARBA00022801"/>
    </source>
</evidence>
<evidence type="ECO:0000256" key="5">
    <source>
        <dbReference type="SAM" id="MobiDB-lite"/>
    </source>
</evidence>
<feature type="region of interest" description="Disordered" evidence="5">
    <location>
        <begin position="1"/>
        <end position="29"/>
    </location>
</feature>
<dbReference type="EMBL" id="JYFN01000075">
    <property type="protein sequence ID" value="KJE19989.1"/>
    <property type="molecule type" value="Genomic_DNA"/>
</dbReference>
<accession>A0A0D8B7S6</accession>
<keyword evidence="3 7" id="KW-0378">Hydrolase</keyword>
<evidence type="ECO:0000259" key="6">
    <source>
        <dbReference type="PROSITE" id="PS51935"/>
    </source>
</evidence>
<protein>
    <submittedName>
        <fullName evidence="7">Cell wall-associated hydrolase, invasion-associated protein</fullName>
    </submittedName>
</protein>
<evidence type="ECO:0000313" key="8">
    <source>
        <dbReference type="Proteomes" id="UP000032545"/>
    </source>
</evidence>
<dbReference type="GO" id="GO:0008234">
    <property type="term" value="F:cysteine-type peptidase activity"/>
    <property type="evidence" value="ECO:0007669"/>
    <property type="project" value="UniProtKB-KW"/>
</dbReference>
<proteinExistence type="inferred from homology"/>
<dbReference type="RefSeq" id="WP_220386599.1">
    <property type="nucleotide sequence ID" value="NZ_JYFN01000075.1"/>
</dbReference>
<dbReference type="InterPro" id="IPR051794">
    <property type="entry name" value="PG_Endopeptidase_C40"/>
</dbReference>
<comment type="caution">
    <text evidence="7">The sequence shown here is derived from an EMBL/GenBank/DDBJ whole genome shotgun (WGS) entry which is preliminary data.</text>
</comment>
<gene>
    <name evidence="7" type="ORF">FF36_05705</name>
</gene>
<keyword evidence="8" id="KW-1185">Reference proteome</keyword>
<dbReference type="PATRIC" id="fig|1502723.3.peg.6319"/>
<evidence type="ECO:0000313" key="7">
    <source>
        <dbReference type="EMBL" id="KJE19989.1"/>
    </source>
</evidence>
<dbReference type="Pfam" id="PF00877">
    <property type="entry name" value="NLPC_P60"/>
    <property type="match status" value="1"/>
</dbReference>
<dbReference type="PANTHER" id="PTHR47359">
    <property type="entry name" value="PEPTIDOGLYCAN DL-ENDOPEPTIDASE CWLO"/>
    <property type="match status" value="1"/>
</dbReference>
<dbReference type="Proteomes" id="UP000032545">
    <property type="component" value="Unassembled WGS sequence"/>
</dbReference>
<dbReference type="PANTHER" id="PTHR47359:SF3">
    <property type="entry name" value="NLP_P60 DOMAIN-CONTAINING PROTEIN-RELATED"/>
    <property type="match status" value="1"/>
</dbReference>